<dbReference type="Proteomes" id="UP000288953">
    <property type="component" value="Chromosome"/>
</dbReference>
<proteinExistence type="predicted"/>
<evidence type="ECO:0000313" key="2">
    <source>
        <dbReference type="Proteomes" id="UP000288953"/>
    </source>
</evidence>
<name>A0ABX5R8E4_9PSED</name>
<protein>
    <submittedName>
        <fullName evidence="1">Uncharacterized protein</fullName>
    </submittedName>
</protein>
<reference evidence="1 2" key="1">
    <citation type="journal article" date="2018" name="Genome Biol. Evol.">
        <title>Partnering With a Pest: Genomes of Hemlock Woolly Adelgid Symbionts Reveal Atypical Nutritional Provisioning Patterns in Dual-Obligate Bacteria.</title>
        <authorList>
            <person name="Weglarz K.M."/>
            <person name="Havill N.P."/>
            <person name="Burke G.R."/>
            <person name="von Dohlen C.D."/>
        </authorList>
    </citation>
    <scope>NUCLEOTIDE SEQUENCE [LARGE SCALE GENOMIC DNA]</scope>
    <source>
        <strain evidence="1 2">HWA_ENA</strain>
    </source>
</reference>
<keyword evidence="2" id="KW-1185">Reference proteome</keyword>
<evidence type="ECO:0000313" key="1">
    <source>
        <dbReference type="EMBL" id="QAX81902.1"/>
    </source>
</evidence>
<dbReference type="EMBL" id="CP026512">
    <property type="protein sequence ID" value="QAX81902.1"/>
    <property type="molecule type" value="Genomic_DNA"/>
</dbReference>
<sequence length="45" mass="5313">MPSMLLALNDIITVISPYRLKSSRYLRHSHKNIIVMVFWLSKLLI</sequence>
<organism evidence="1 2">
    <name type="scientific">Candidatus Pseudomonas adelgestsugas</name>
    <dbReference type="NCBI Taxonomy" id="1302376"/>
    <lineage>
        <taxon>Bacteria</taxon>
        <taxon>Pseudomonadati</taxon>
        <taxon>Pseudomonadota</taxon>
        <taxon>Gammaproteobacteria</taxon>
        <taxon>Pseudomonadales</taxon>
        <taxon>Pseudomonadaceae</taxon>
        <taxon>Pseudomonas</taxon>
    </lineage>
</organism>
<gene>
    <name evidence="1" type="ORF">C3B55_00569</name>
</gene>
<accession>A0ABX5R8E4</accession>